<dbReference type="AlphaFoldDB" id="A0A023EZN4"/>
<feature type="transmembrane region" description="Helical" evidence="1">
    <location>
        <begin position="37"/>
        <end position="62"/>
    </location>
</feature>
<protein>
    <submittedName>
        <fullName evidence="2">Uncharacterized protein</fullName>
    </submittedName>
</protein>
<proteinExistence type="evidence at transcript level"/>
<dbReference type="EMBL" id="GBBI01004461">
    <property type="protein sequence ID" value="JAC14251.1"/>
    <property type="molecule type" value="mRNA"/>
</dbReference>
<organism evidence="2">
    <name type="scientific">Triatoma infestans</name>
    <name type="common">Assassin bug</name>
    <dbReference type="NCBI Taxonomy" id="30076"/>
    <lineage>
        <taxon>Eukaryota</taxon>
        <taxon>Metazoa</taxon>
        <taxon>Ecdysozoa</taxon>
        <taxon>Arthropoda</taxon>
        <taxon>Hexapoda</taxon>
        <taxon>Insecta</taxon>
        <taxon>Pterygota</taxon>
        <taxon>Neoptera</taxon>
        <taxon>Paraneoptera</taxon>
        <taxon>Hemiptera</taxon>
        <taxon>Heteroptera</taxon>
        <taxon>Panheteroptera</taxon>
        <taxon>Cimicomorpha</taxon>
        <taxon>Reduviidae</taxon>
        <taxon>Triatominae</taxon>
        <taxon>Triatoma</taxon>
    </lineage>
</organism>
<evidence type="ECO:0000313" key="2">
    <source>
        <dbReference type="EMBL" id="JAC14251.1"/>
    </source>
</evidence>
<evidence type="ECO:0000256" key="1">
    <source>
        <dbReference type="SAM" id="Phobius"/>
    </source>
</evidence>
<keyword evidence="1" id="KW-0472">Membrane</keyword>
<feature type="non-terminal residue" evidence="2">
    <location>
        <position position="1"/>
    </location>
</feature>
<keyword evidence="1" id="KW-0812">Transmembrane</keyword>
<accession>A0A023EZN4</accession>
<name>A0A023EZN4_TRIIF</name>
<keyword evidence="1" id="KW-1133">Transmembrane helix</keyword>
<reference evidence="2" key="1">
    <citation type="journal article" date="2014" name="PLoS Negl. Trop. Dis.">
        <title>An updated insight into the Sialotranscriptome of Triatoma infestans: developmental stage and geographic variations.</title>
        <authorList>
            <person name="Schwarz A."/>
            <person name="Medrano-Mercado N."/>
            <person name="Schaub G.A."/>
            <person name="Struchiner C.J."/>
            <person name="Bargues M.D."/>
            <person name="Levy M.Z."/>
            <person name="Ribeiro J.M."/>
        </authorList>
    </citation>
    <scope>NUCLEOTIDE SEQUENCE</scope>
    <source>
        <strain evidence="2">Chile</strain>
        <tissue evidence="2">Salivary glands</tissue>
    </source>
</reference>
<sequence>FTCPPSQSQKEKTVCCWVNGTASCCTPIGGGSVSDSLVIMISILVMLLCICLSVLCIVCCFWSPCPLYSMCRINYTYGDIVAYSKEEESALSLPPDESYLSNTYSPLPIKVIKVSEDP</sequence>